<feature type="transmembrane region" description="Helical" evidence="17">
    <location>
        <begin position="470"/>
        <end position="490"/>
    </location>
</feature>
<dbReference type="GO" id="GO:0005525">
    <property type="term" value="F:GTP binding"/>
    <property type="evidence" value="ECO:0007669"/>
    <property type="project" value="UniProtKB-KW"/>
</dbReference>
<proteinExistence type="inferred from homology"/>
<dbReference type="Pfam" id="PF07670">
    <property type="entry name" value="Gate"/>
    <property type="match status" value="2"/>
</dbReference>
<comment type="subcellular location">
    <subcellularLocation>
        <location evidence="2 17">Cell membrane</location>
        <topology evidence="2 17">Multi-pass membrane protein</topology>
    </subcellularLocation>
</comment>
<feature type="transmembrane region" description="Helical" evidence="17">
    <location>
        <begin position="298"/>
        <end position="316"/>
    </location>
</feature>
<feature type="binding site" evidence="15">
    <location>
        <begin position="54"/>
        <end position="58"/>
    </location>
    <ligand>
        <name>GTP</name>
        <dbReference type="ChEBI" id="CHEBI:37565"/>
        <label>1</label>
    </ligand>
</feature>
<comment type="similarity">
    <text evidence="17">Belongs to the TRAFAC class TrmE-Era-EngA-EngB-Septin-like GTPase superfamily. FeoB GTPase (TC 9.A.8) family.</text>
</comment>
<keyword evidence="9 17" id="KW-0408">Iron</keyword>
<evidence type="ECO:0000259" key="18">
    <source>
        <dbReference type="PROSITE" id="PS51711"/>
    </source>
</evidence>
<evidence type="ECO:0000256" key="6">
    <source>
        <dbReference type="ARBA" id="ARBA00022692"/>
    </source>
</evidence>
<dbReference type="GO" id="GO:0005886">
    <property type="term" value="C:plasma membrane"/>
    <property type="evidence" value="ECO:0007669"/>
    <property type="project" value="UniProtKB-SubCell"/>
</dbReference>
<keyword evidence="16" id="KW-0479">Metal-binding</keyword>
<evidence type="ECO:0000313" key="19">
    <source>
        <dbReference type="EMBL" id="PTV04341.1"/>
    </source>
</evidence>
<dbReference type="Pfam" id="PF17910">
    <property type="entry name" value="FeoB_Cyto"/>
    <property type="match status" value="1"/>
</dbReference>
<dbReference type="InterPro" id="IPR030389">
    <property type="entry name" value="G_FEOB_dom"/>
</dbReference>
<keyword evidence="7 15" id="KW-0547">Nucleotide-binding</keyword>
<dbReference type="InterPro" id="IPR050860">
    <property type="entry name" value="FeoB_GTPase"/>
</dbReference>
<feature type="binding site" evidence="16">
    <location>
        <position position="41"/>
    </location>
    <ligand>
        <name>Mg(2+)</name>
        <dbReference type="ChEBI" id="CHEBI:18420"/>
        <label>2</label>
    </ligand>
</feature>
<feature type="binding site" evidence="15">
    <location>
        <begin position="73"/>
        <end position="76"/>
    </location>
    <ligand>
        <name>GTP</name>
        <dbReference type="ChEBI" id="CHEBI:37565"/>
        <label>1</label>
    </ligand>
</feature>
<evidence type="ECO:0000256" key="7">
    <source>
        <dbReference type="ARBA" id="ARBA00022741"/>
    </source>
</evidence>
<dbReference type="Gene3D" id="3.40.50.300">
    <property type="entry name" value="P-loop containing nucleotide triphosphate hydrolases"/>
    <property type="match status" value="1"/>
</dbReference>
<dbReference type="InterPro" id="IPR011642">
    <property type="entry name" value="Gate_dom"/>
</dbReference>
<comment type="caution">
    <text evidence="19">The sequence shown here is derived from an EMBL/GenBank/DDBJ whole genome shotgun (WGS) entry which is preliminary data.</text>
</comment>
<dbReference type="SUPFAM" id="SSF52540">
    <property type="entry name" value="P-loop containing nucleoside triphosphate hydrolases"/>
    <property type="match status" value="1"/>
</dbReference>
<dbReference type="InterPro" id="IPR041069">
    <property type="entry name" value="FeoB_Cyto"/>
</dbReference>
<evidence type="ECO:0000256" key="14">
    <source>
        <dbReference type="NCBIfam" id="TIGR00437"/>
    </source>
</evidence>
<feature type="domain" description="FeoB-type G" evidence="18">
    <location>
        <begin position="22"/>
        <end position="182"/>
    </location>
</feature>
<evidence type="ECO:0000256" key="3">
    <source>
        <dbReference type="ARBA" id="ARBA00022448"/>
    </source>
</evidence>
<keyword evidence="10" id="KW-0406">Ion transport</keyword>
<dbReference type="NCBIfam" id="TIGR00437">
    <property type="entry name" value="feoB"/>
    <property type="match status" value="1"/>
</dbReference>
<dbReference type="Gene3D" id="1.10.287.1770">
    <property type="match status" value="1"/>
</dbReference>
<feature type="transmembrane region" description="Helical" evidence="17">
    <location>
        <begin position="355"/>
        <end position="384"/>
    </location>
</feature>
<dbReference type="InterPro" id="IPR011640">
    <property type="entry name" value="Fe2_transport_prot_B_C"/>
</dbReference>
<dbReference type="Pfam" id="PF07664">
    <property type="entry name" value="FeoB_C"/>
    <property type="match status" value="1"/>
</dbReference>
<evidence type="ECO:0000256" key="1">
    <source>
        <dbReference type="ARBA" id="ARBA00003926"/>
    </source>
</evidence>
<feature type="transmembrane region" description="Helical" evidence="17">
    <location>
        <begin position="657"/>
        <end position="683"/>
    </location>
</feature>
<feature type="binding site" evidence="15">
    <location>
        <begin position="133"/>
        <end position="136"/>
    </location>
    <ligand>
        <name>GTP</name>
        <dbReference type="ChEBI" id="CHEBI:37565"/>
        <label>1</label>
    </ligand>
</feature>
<evidence type="ECO:0000256" key="16">
    <source>
        <dbReference type="PIRSR" id="PIRSR603373-2"/>
    </source>
</evidence>
<dbReference type="PANTHER" id="PTHR43185:SF1">
    <property type="entry name" value="FE(2+) TRANSPORTER FEOB"/>
    <property type="match status" value="1"/>
</dbReference>
<evidence type="ECO:0000256" key="2">
    <source>
        <dbReference type="ARBA" id="ARBA00004651"/>
    </source>
</evidence>
<comment type="function">
    <text evidence="1 17">Probable transporter of a GTP-driven Fe(2+) uptake system.</text>
</comment>
<dbReference type="EMBL" id="QAZN01000005">
    <property type="protein sequence ID" value="PTV04341.1"/>
    <property type="molecule type" value="Genomic_DNA"/>
</dbReference>
<keyword evidence="6 17" id="KW-0812">Transmembrane</keyword>
<feature type="binding site" evidence="16">
    <location>
        <position position="43"/>
    </location>
    <ligand>
        <name>Mg(2+)</name>
        <dbReference type="ChEBI" id="CHEBI:18420"/>
        <label>2</label>
    </ligand>
</feature>
<feature type="transmembrane region" description="Helical" evidence="17">
    <location>
        <begin position="585"/>
        <end position="606"/>
    </location>
</feature>
<dbReference type="Pfam" id="PF02421">
    <property type="entry name" value="FeoB_N"/>
    <property type="match status" value="1"/>
</dbReference>
<evidence type="ECO:0000256" key="15">
    <source>
        <dbReference type="PIRSR" id="PIRSR603373-1"/>
    </source>
</evidence>
<keyword evidence="8 17" id="KW-1133">Transmembrane helix</keyword>
<keyword evidence="16" id="KW-0460">Magnesium</keyword>
<organism evidence="19 20">
    <name type="scientific">Limosilactobacillus reuteri</name>
    <name type="common">Lactobacillus reuteri</name>
    <dbReference type="NCBI Taxonomy" id="1598"/>
    <lineage>
        <taxon>Bacteria</taxon>
        <taxon>Bacillati</taxon>
        <taxon>Bacillota</taxon>
        <taxon>Bacilli</taxon>
        <taxon>Lactobacillales</taxon>
        <taxon>Lactobacillaceae</taxon>
        <taxon>Limosilactobacillus</taxon>
    </lineage>
</organism>
<evidence type="ECO:0000256" key="8">
    <source>
        <dbReference type="ARBA" id="ARBA00022989"/>
    </source>
</evidence>
<reference evidence="20" key="1">
    <citation type="submission" date="2018-04" db="EMBL/GenBank/DDBJ databases">
        <title>Draft Genome Sequences of 10 Lactobacillus Species from 22 Commercial Probiotic Products.</title>
        <authorList>
            <person name="Gangiredla J."/>
            <person name="Barnaba T.J."/>
            <person name="Mammel M.K."/>
            <person name="Lacher D.W."/>
            <person name="Elkins C.A."/>
            <person name="Lampel K.A."/>
            <person name="Whitehouse C.A."/>
            <person name="Tartera C."/>
        </authorList>
    </citation>
    <scope>NUCLEOTIDE SEQUENCE [LARGE SCALE GENOMIC DNA]</scope>
    <source>
        <strain evidence="20">DS12_10</strain>
    </source>
</reference>
<feature type="binding site" evidence="16">
    <location>
        <position position="40"/>
    </location>
    <ligand>
        <name>Mg(2+)</name>
        <dbReference type="ChEBI" id="CHEBI:18420"/>
        <label>2</label>
    </ligand>
</feature>
<feature type="transmembrane region" description="Helical" evidence="17">
    <location>
        <begin position="438"/>
        <end position="464"/>
    </location>
</feature>
<evidence type="ECO:0000313" key="20">
    <source>
        <dbReference type="Proteomes" id="UP000244083"/>
    </source>
</evidence>
<feature type="transmembrane region" description="Helical" evidence="17">
    <location>
        <begin position="534"/>
        <end position="555"/>
    </location>
</feature>
<keyword evidence="3 17" id="KW-0813">Transport</keyword>
<name>A0A2T5Q4E1_LIMRT</name>
<keyword evidence="4" id="KW-1003">Cell membrane</keyword>
<dbReference type="PROSITE" id="PS51711">
    <property type="entry name" value="G_FEOB"/>
    <property type="match status" value="1"/>
</dbReference>
<keyword evidence="5 17" id="KW-0410">Iron transport</keyword>
<protein>
    <recommendedName>
        <fullName evidence="13 14">Ferrous iron transport protein B</fullName>
    </recommendedName>
</protein>
<evidence type="ECO:0000256" key="9">
    <source>
        <dbReference type="ARBA" id="ARBA00023004"/>
    </source>
</evidence>
<evidence type="ECO:0000256" key="10">
    <source>
        <dbReference type="ARBA" id="ARBA00023065"/>
    </source>
</evidence>
<sequence length="684" mass="75910">MTTNESVCGTLFLRCLRRQSEMTTVALIGNPNTGKTTLFNSLTDKYAYVGNWTGVTVEKKQGTLKGTDIIIIDLPGVYSLDPLTKDEAVVTNYLMHNQPNMVLNITNASQLKRNLLLTIEVLELGYPVVLVLNMIDDLRRTGYEYDLDLLEKRLGCKVMTTNARGHQGIDQLRKETVNCSALHPTQLDLDYPPMIKQAIRQASTALESDYSFSPQVARWLAIQFISKNKVIRKFAQEKELTPLLSQQKYYDAQKFADQIFEVRLQFIEDTLDQARHPLNNGSQVEITSRIDKIVTNPVLGLPIFVLIFFVMFKLSFDWVGTPLSDMLDQFISGTVSTTADQTLASLGAIPALRSLVVNGIIAGVGGVLAFIPQIFMLFACISLLEDSGYMARAALVTDRVMQMIGLNGKSFIPLIIGFGCNVTGIMATRTIEQPKERLITTLIMPFMSCSARLPIYSLFVAAFFPRHQALIVLSVYFLGIIVALAMAKFYQVIFKVKESSVFVVELPHYHLPRLDIIWHGTWDKGKGFIKKAGTIIFAGTVLIWILSSFGTSGFVTNSANSFAADLGHILVPIFKPIGLDQWQPISALFTGILAKEVITSSMIVMFHTSSKAFLIASLGQFMTPLSAYTLLVFILLYAPCFATLATTRQETGSTKWMLYSVASSLVVAYGIAFIIFQVGRLFIG</sequence>
<feature type="binding site" evidence="15">
    <location>
        <begin position="29"/>
        <end position="36"/>
    </location>
    <ligand>
        <name>GTP</name>
        <dbReference type="ChEBI" id="CHEBI:37565"/>
        <label>1</label>
    </ligand>
</feature>
<accession>A0A2T5Q4E1</accession>
<dbReference type="GO" id="GO:0046872">
    <property type="term" value="F:metal ion binding"/>
    <property type="evidence" value="ECO:0007669"/>
    <property type="project" value="UniProtKB-KW"/>
</dbReference>
<evidence type="ECO:0000256" key="12">
    <source>
        <dbReference type="ARBA" id="ARBA00023136"/>
    </source>
</evidence>
<dbReference type="AlphaFoldDB" id="A0A2T5Q4E1"/>
<evidence type="ECO:0000256" key="5">
    <source>
        <dbReference type="ARBA" id="ARBA00022496"/>
    </source>
</evidence>
<keyword evidence="11 15" id="KW-0342">GTP-binding</keyword>
<evidence type="ECO:0000256" key="13">
    <source>
        <dbReference type="ARBA" id="ARBA00031200"/>
    </source>
</evidence>
<feature type="transmembrane region" description="Helical" evidence="17">
    <location>
        <begin position="627"/>
        <end position="645"/>
    </location>
</feature>
<dbReference type="InterPro" id="IPR003373">
    <property type="entry name" value="Fe2_transport_prot-B"/>
</dbReference>
<feature type="transmembrane region" description="Helical" evidence="17">
    <location>
        <begin position="404"/>
        <end position="426"/>
    </location>
</feature>
<dbReference type="InterPro" id="IPR027417">
    <property type="entry name" value="P-loop_NTPase"/>
</dbReference>
<dbReference type="CDD" id="cd01879">
    <property type="entry name" value="FeoB"/>
    <property type="match status" value="1"/>
</dbReference>
<gene>
    <name evidence="19" type="primary">feoB</name>
    <name evidence="19" type="ORF">DB325_04670</name>
</gene>
<evidence type="ECO:0000256" key="11">
    <source>
        <dbReference type="ARBA" id="ARBA00023134"/>
    </source>
</evidence>
<dbReference type="Proteomes" id="UP000244083">
    <property type="component" value="Unassembled WGS sequence"/>
</dbReference>
<dbReference type="PANTHER" id="PTHR43185">
    <property type="entry name" value="FERROUS IRON TRANSPORT PROTEIN B"/>
    <property type="match status" value="1"/>
</dbReference>
<evidence type="ECO:0000256" key="4">
    <source>
        <dbReference type="ARBA" id="ARBA00022475"/>
    </source>
</evidence>
<keyword evidence="12 17" id="KW-0472">Membrane</keyword>
<dbReference type="GO" id="GO:0015093">
    <property type="term" value="F:ferrous iron transmembrane transporter activity"/>
    <property type="evidence" value="ECO:0007669"/>
    <property type="project" value="UniProtKB-UniRule"/>
</dbReference>
<evidence type="ECO:0000256" key="17">
    <source>
        <dbReference type="RuleBase" id="RU362098"/>
    </source>
</evidence>